<dbReference type="EMBL" id="JBHUDG010000005">
    <property type="protein sequence ID" value="MFD1629643.1"/>
    <property type="molecule type" value="Genomic_DNA"/>
</dbReference>
<reference evidence="3" key="1">
    <citation type="journal article" date="2019" name="Int. J. Syst. Evol. Microbiol.">
        <title>The Global Catalogue of Microorganisms (GCM) 10K type strain sequencing project: providing services to taxonomists for standard genome sequencing and annotation.</title>
        <authorList>
            <consortium name="The Broad Institute Genomics Platform"/>
            <consortium name="The Broad Institute Genome Sequencing Center for Infectious Disease"/>
            <person name="Wu L."/>
            <person name="Ma J."/>
        </authorList>
    </citation>
    <scope>NUCLEOTIDE SEQUENCE [LARGE SCALE GENOMIC DNA]</scope>
    <source>
        <strain evidence="3">CCUG 53762</strain>
    </source>
</reference>
<evidence type="ECO:0000259" key="1">
    <source>
        <dbReference type="Pfam" id="PF05523"/>
    </source>
</evidence>
<keyword evidence="3" id="KW-1185">Reference proteome</keyword>
<dbReference type="CDD" id="cd20292">
    <property type="entry name" value="cupin_QdtA-like"/>
    <property type="match status" value="1"/>
</dbReference>
<dbReference type="InterPro" id="IPR014710">
    <property type="entry name" value="RmlC-like_jellyroll"/>
</dbReference>
<dbReference type="SUPFAM" id="SSF51182">
    <property type="entry name" value="RmlC-like cupins"/>
    <property type="match status" value="1"/>
</dbReference>
<gene>
    <name evidence="2" type="ORF">ACFSAH_07140</name>
</gene>
<protein>
    <submittedName>
        <fullName evidence="2">FdtA/QdtA family cupin domain-containing protein</fullName>
    </submittedName>
</protein>
<dbReference type="Gene3D" id="2.60.120.10">
    <property type="entry name" value="Jelly Rolls"/>
    <property type="match status" value="1"/>
</dbReference>
<dbReference type="InterPro" id="IPR008894">
    <property type="entry name" value="QdtA_cupin_dom"/>
</dbReference>
<sequence>MSQKPRIISLPKILDDRGNLSFIEESSHIPFEIKRSYWIYDVPGGEIRGGHSYYENQELIVALSGSFTIVTNDGKEVKEFLLNRSYNGLYVPAGIWRHMENFSTNAFALILSSTEYHENDYEREMDKFLLSKK</sequence>
<organism evidence="2 3">
    <name type="scientific">Pseudopedobacter beijingensis</name>
    <dbReference type="NCBI Taxonomy" id="1207056"/>
    <lineage>
        <taxon>Bacteria</taxon>
        <taxon>Pseudomonadati</taxon>
        <taxon>Bacteroidota</taxon>
        <taxon>Sphingobacteriia</taxon>
        <taxon>Sphingobacteriales</taxon>
        <taxon>Sphingobacteriaceae</taxon>
        <taxon>Pseudopedobacter</taxon>
    </lineage>
</organism>
<evidence type="ECO:0000313" key="2">
    <source>
        <dbReference type="EMBL" id="MFD1629643.1"/>
    </source>
</evidence>
<name>A0ABW4IBJ5_9SPHI</name>
<dbReference type="Pfam" id="PF05523">
    <property type="entry name" value="FdtA"/>
    <property type="match status" value="1"/>
</dbReference>
<dbReference type="Proteomes" id="UP001597118">
    <property type="component" value="Unassembled WGS sequence"/>
</dbReference>
<dbReference type="RefSeq" id="WP_379662021.1">
    <property type="nucleotide sequence ID" value="NZ_JBHUDG010000005.1"/>
</dbReference>
<dbReference type="InterPro" id="IPR011051">
    <property type="entry name" value="RmlC_Cupin_sf"/>
</dbReference>
<evidence type="ECO:0000313" key="3">
    <source>
        <dbReference type="Proteomes" id="UP001597118"/>
    </source>
</evidence>
<accession>A0ABW4IBJ5</accession>
<feature type="domain" description="Sugar 3,4-ketoisomerase QdtA cupin" evidence="1">
    <location>
        <begin position="4"/>
        <end position="131"/>
    </location>
</feature>
<proteinExistence type="predicted"/>
<comment type="caution">
    <text evidence="2">The sequence shown here is derived from an EMBL/GenBank/DDBJ whole genome shotgun (WGS) entry which is preliminary data.</text>
</comment>